<evidence type="ECO:0000256" key="1">
    <source>
        <dbReference type="SAM" id="MobiDB-lite"/>
    </source>
</evidence>
<proteinExistence type="predicted"/>
<sequence length="138" mass="14894">MAGLSAGRDACCPRGQYAVPQCHSLANPPSPPSPVLASALPGPQMRRAPPLSSGAGLPPACQLCAASRVITYLSPGSQRVANEKQRRPFNARVLKPCFKREKKVFGKTSKCETYRKQNNEDEDQQTTKKTSGCASRNH</sequence>
<protein>
    <submittedName>
        <fullName evidence="2">Uncharacterized protein</fullName>
    </submittedName>
</protein>
<name>A0AAV7PRY9_PLEWA</name>
<feature type="region of interest" description="Disordered" evidence="1">
    <location>
        <begin position="110"/>
        <end position="138"/>
    </location>
</feature>
<evidence type="ECO:0000313" key="3">
    <source>
        <dbReference type="Proteomes" id="UP001066276"/>
    </source>
</evidence>
<organism evidence="2 3">
    <name type="scientific">Pleurodeles waltl</name>
    <name type="common">Iberian ribbed newt</name>
    <dbReference type="NCBI Taxonomy" id="8319"/>
    <lineage>
        <taxon>Eukaryota</taxon>
        <taxon>Metazoa</taxon>
        <taxon>Chordata</taxon>
        <taxon>Craniata</taxon>
        <taxon>Vertebrata</taxon>
        <taxon>Euteleostomi</taxon>
        <taxon>Amphibia</taxon>
        <taxon>Batrachia</taxon>
        <taxon>Caudata</taxon>
        <taxon>Salamandroidea</taxon>
        <taxon>Salamandridae</taxon>
        <taxon>Pleurodelinae</taxon>
        <taxon>Pleurodeles</taxon>
    </lineage>
</organism>
<comment type="caution">
    <text evidence="2">The sequence shown here is derived from an EMBL/GenBank/DDBJ whole genome shotgun (WGS) entry which is preliminary data.</text>
</comment>
<dbReference type="Proteomes" id="UP001066276">
    <property type="component" value="Chromosome 7"/>
</dbReference>
<accession>A0AAV7PRY9</accession>
<feature type="region of interest" description="Disordered" evidence="1">
    <location>
        <begin position="23"/>
        <end position="53"/>
    </location>
</feature>
<feature type="compositionally biased region" description="Basic and acidic residues" evidence="1">
    <location>
        <begin position="110"/>
        <end position="119"/>
    </location>
</feature>
<evidence type="ECO:0000313" key="2">
    <source>
        <dbReference type="EMBL" id="KAJ1129243.1"/>
    </source>
</evidence>
<dbReference type="AlphaFoldDB" id="A0AAV7PRY9"/>
<feature type="compositionally biased region" description="Polar residues" evidence="1">
    <location>
        <begin position="127"/>
        <end position="138"/>
    </location>
</feature>
<reference evidence="2" key="1">
    <citation type="journal article" date="2022" name="bioRxiv">
        <title>Sequencing and chromosome-scale assembly of the giantPleurodeles waltlgenome.</title>
        <authorList>
            <person name="Brown T."/>
            <person name="Elewa A."/>
            <person name="Iarovenko S."/>
            <person name="Subramanian E."/>
            <person name="Araus A.J."/>
            <person name="Petzold A."/>
            <person name="Susuki M."/>
            <person name="Suzuki K.-i.T."/>
            <person name="Hayashi T."/>
            <person name="Toyoda A."/>
            <person name="Oliveira C."/>
            <person name="Osipova E."/>
            <person name="Leigh N.D."/>
            <person name="Simon A."/>
            <person name="Yun M.H."/>
        </authorList>
    </citation>
    <scope>NUCLEOTIDE SEQUENCE</scope>
    <source>
        <strain evidence="2">20211129_DDA</strain>
        <tissue evidence="2">Liver</tissue>
    </source>
</reference>
<keyword evidence="3" id="KW-1185">Reference proteome</keyword>
<dbReference type="EMBL" id="JANPWB010000011">
    <property type="protein sequence ID" value="KAJ1129243.1"/>
    <property type="molecule type" value="Genomic_DNA"/>
</dbReference>
<gene>
    <name evidence="2" type="ORF">NDU88_007614</name>
</gene>